<name>A0A927F5N5_9BACT</name>
<dbReference type="InterPro" id="IPR011703">
    <property type="entry name" value="ATPase_AAA-3"/>
</dbReference>
<dbReference type="PRINTS" id="PR00300">
    <property type="entry name" value="CLPPROTEASEA"/>
</dbReference>
<dbReference type="PANTHER" id="PTHR42759">
    <property type="entry name" value="MOXR FAMILY PROTEIN"/>
    <property type="match status" value="1"/>
</dbReference>
<dbReference type="GO" id="GO:0005524">
    <property type="term" value="F:ATP binding"/>
    <property type="evidence" value="ECO:0007669"/>
    <property type="project" value="InterPro"/>
</dbReference>
<accession>A0A927F5N5</accession>
<dbReference type="Gene3D" id="3.40.50.300">
    <property type="entry name" value="P-loop containing nucleotide triphosphate hydrolases"/>
    <property type="match status" value="1"/>
</dbReference>
<dbReference type="EMBL" id="JACYFG010000006">
    <property type="protein sequence ID" value="MBD5778854.1"/>
    <property type="molecule type" value="Genomic_DNA"/>
</dbReference>
<keyword evidence="3" id="KW-1185">Reference proteome</keyword>
<dbReference type="RefSeq" id="WP_191615982.1">
    <property type="nucleotide sequence ID" value="NZ_JACYFG010000006.1"/>
</dbReference>
<protein>
    <submittedName>
        <fullName evidence="2">AAA family ATPase</fullName>
    </submittedName>
</protein>
<dbReference type="InterPro" id="IPR027417">
    <property type="entry name" value="P-loop_NTPase"/>
</dbReference>
<dbReference type="Gene3D" id="1.10.8.80">
    <property type="entry name" value="Magnesium chelatase subunit I, C-Terminal domain"/>
    <property type="match status" value="1"/>
</dbReference>
<dbReference type="GO" id="GO:0016887">
    <property type="term" value="F:ATP hydrolysis activity"/>
    <property type="evidence" value="ECO:0007669"/>
    <property type="project" value="InterPro"/>
</dbReference>
<dbReference type="PIRSF" id="PIRSF002849">
    <property type="entry name" value="AAA_ATPase_chaperone_MoxR_prd"/>
    <property type="match status" value="1"/>
</dbReference>
<dbReference type="InterPro" id="IPR001270">
    <property type="entry name" value="ClpA/B"/>
</dbReference>
<evidence type="ECO:0000313" key="2">
    <source>
        <dbReference type="EMBL" id="MBD5778854.1"/>
    </source>
</evidence>
<feature type="domain" description="AAA+ ATPase" evidence="1">
    <location>
        <begin position="49"/>
        <end position="193"/>
    </location>
</feature>
<organism evidence="2 3">
    <name type="scientific">Pelagicoccus enzymogenes</name>
    <dbReference type="NCBI Taxonomy" id="2773457"/>
    <lineage>
        <taxon>Bacteria</taxon>
        <taxon>Pseudomonadati</taxon>
        <taxon>Verrucomicrobiota</taxon>
        <taxon>Opitutia</taxon>
        <taxon>Puniceicoccales</taxon>
        <taxon>Pelagicoccaceae</taxon>
        <taxon>Pelagicoccus</taxon>
    </lineage>
</organism>
<dbReference type="SUPFAM" id="SSF52540">
    <property type="entry name" value="P-loop containing nucleoside triphosphate hydrolases"/>
    <property type="match status" value="1"/>
</dbReference>
<dbReference type="InterPro" id="IPR050764">
    <property type="entry name" value="CbbQ/NirQ/NorQ/GpvN"/>
</dbReference>
<dbReference type="SMART" id="SM00382">
    <property type="entry name" value="AAA"/>
    <property type="match status" value="1"/>
</dbReference>
<dbReference type="CDD" id="cd00009">
    <property type="entry name" value="AAA"/>
    <property type="match status" value="1"/>
</dbReference>
<dbReference type="Pfam" id="PF17863">
    <property type="entry name" value="AAA_lid_2"/>
    <property type="match status" value="1"/>
</dbReference>
<dbReference type="InterPro" id="IPR041628">
    <property type="entry name" value="ChlI/MoxR_AAA_lid"/>
</dbReference>
<dbReference type="Proteomes" id="UP000622317">
    <property type="component" value="Unassembled WGS sequence"/>
</dbReference>
<gene>
    <name evidence="2" type="ORF">IEN85_05075</name>
</gene>
<dbReference type="PANTHER" id="PTHR42759:SF1">
    <property type="entry name" value="MAGNESIUM-CHELATASE SUBUNIT CHLD"/>
    <property type="match status" value="1"/>
</dbReference>
<dbReference type="Pfam" id="PF07726">
    <property type="entry name" value="AAA_3"/>
    <property type="match status" value="1"/>
</dbReference>
<proteinExistence type="predicted"/>
<dbReference type="AlphaFoldDB" id="A0A927F5N5"/>
<sequence>MSSASTPSPITEGRAQAIQTKLRALTGALNQVLFGQARTVELVVVALLARGHVLLEGLPGLGKTELVKALSKAIQLKQNRVQFTPDLLPGDITGNPVLQESPSGERSFVFQEGPLFAELLLADEINRASPKTQSALLEAMQERSVSVFGTSHRLPEPFFVFATQNPIELEGTYPLPEAQIDRFLFKLSMERGDRSVIEKIVQHRDLGGEVTVEQVMTREELLEASSLTREVFLPPAVVAYIARLVEATHVGNSKAADGVRFGCSPRAAISLAASARARALLNGRVYSNFEDVEALAIPVLQHRIIMDYQARVEGVNGATVVNRLLEEISPDGVDLPESLKSAKL</sequence>
<dbReference type="InterPro" id="IPR003593">
    <property type="entry name" value="AAA+_ATPase"/>
</dbReference>
<reference evidence="2" key="1">
    <citation type="submission" date="2020-09" db="EMBL/GenBank/DDBJ databases">
        <title>Pelagicoccus enzymogenes sp. nov. with an EPS production, isolated from marine sediment.</title>
        <authorList>
            <person name="Feng X."/>
        </authorList>
    </citation>
    <scope>NUCLEOTIDE SEQUENCE</scope>
    <source>
        <strain evidence="2">NFK12</strain>
    </source>
</reference>
<evidence type="ECO:0000313" key="3">
    <source>
        <dbReference type="Proteomes" id="UP000622317"/>
    </source>
</evidence>
<comment type="caution">
    <text evidence="2">The sequence shown here is derived from an EMBL/GenBank/DDBJ whole genome shotgun (WGS) entry which is preliminary data.</text>
</comment>
<evidence type="ECO:0000259" key="1">
    <source>
        <dbReference type="SMART" id="SM00382"/>
    </source>
</evidence>